<dbReference type="OrthoDB" id="9790710at2"/>
<protein>
    <submittedName>
        <fullName evidence="4">Glycosyltransferase involved in cell wall biosynthesis</fullName>
    </submittedName>
</protein>
<dbReference type="Pfam" id="PF13439">
    <property type="entry name" value="Glyco_transf_4"/>
    <property type="match status" value="1"/>
</dbReference>
<sequence length="382" mass="43126">MTKPKLFILTTIPLSLIFFRGQIRFLKSEFDVEIVSSSGDYLQSIATEEKVKHHTIEIQREISFLKDLKSLILLIQLFITNRPQMIHGSTPKAGLLSMIAGWFAKVPVRIYYVHGLRYQGATGLKRKILMNFESLSCFFATDIFAVSQGVQTELVKDGITLKKIQIILNGSVNGINTDFFSPTNTGIQDVKKQFDISENDFVYGFVGRIVRDKGINELINSFLAINKEQPHTKLLLVGNYEDELDPIDDALKLEIRTNKNIIFAGFQQDVRSFLKIMDVFVFPSYREGFGVSLMEAAAMNVPSIAADIIGCNEIIKSGYNGILVPIKSKEELQKAMELVLHNPSLVAQMKNVCRQYVIDKYDQSKLWEATLSSYSKLSVSKD</sequence>
<reference evidence="3 5" key="2">
    <citation type="submission" date="2018-07" db="EMBL/GenBank/DDBJ databases">
        <title>Genomic Encyclopedia of Type Strains, Phase IV (KMG-IV): sequencing the most valuable type-strain genomes for metagenomic binning, comparative biology and taxonomic classification.</title>
        <authorList>
            <person name="Goeker M."/>
        </authorList>
    </citation>
    <scope>NUCLEOTIDE SEQUENCE [LARGE SCALE GENOMIC DNA]</scope>
    <source>
        <strain evidence="3 5">DSM 19728</strain>
    </source>
</reference>
<dbReference type="PANTHER" id="PTHR12526:SF630">
    <property type="entry name" value="GLYCOSYLTRANSFERASE"/>
    <property type="match status" value="1"/>
</dbReference>
<reference evidence="4" key="3">
    <citation type="submission" date="2019-07" db="EMBL/GenBank/DDBJ databases">
        <authorList>
            <person name="Whitman W."/>
            <person name="Huntemann M."/>
            <person name="Clum A."/>
            <person name="Pillay M."/>
            <person name="Palaniappan K."/>
            <person name="Varghese N."/>
            <person name="Mikhailova N."/>
            <person name="Stamatis D."/>
            <person name="Reddy T."/>
            <person name="Daum C."/>
            <person name="Shapiro N."/>
            <person name="Ivanova N."/>
            <person name="Kyrpides N."/>
            <person name="Woyke T."/>
        </authorList>
    </citation>
    <scope>NUCLEOTIDE SEQUENCE</scope>
    <source>
        <strain evidence="4">CGMCC 1.5380</strain>
    </source>
</reference>
<dbReference type="Proteomes" id="UP000321392">
    <property type="component" value="Unassembled WGS sequence"/>
</dbReference>
<dbReference type="Proteomes" id="UP000254518">
    <property type="component" value="Unassembled WGS sequence"/>
</dbReference>
<feature type="domain" description="Glycosyltransferase subfamily 4-like N-terminal" evidence="2">
    <location>
        <begin position="28"/>
        <end position="170"/>
    </location>
</feature>
<proteinExistence type="predicted"/>
<gene>
    <name evidence="3" type="ORF">DFR66_101295</name>
    <name evidence="4" type="ORF">IQ02_00291</name>
</gene>
<evidence type="ECO:0000259" key="1">
    <source>
        <dbReference type="Pfam" id="PF00534"/>
    </source>
</evidence>
<dbReference type="GO" id="GO:0016757">
    <property type="term" value="F:glycosyltransferase activity"/>
    <property type="evidence" value="ECO:0007669"/>
    <property type="project" value="InterPro"/>
</dbReference>
<evidence type="ECO:0000313" key="6">
    <source>
        <dbReference type="Proteomes" id="UP000321392"/>
    </source>
</evidence>
<dbReference type="SUPFAM" id="SSF53756">
    <property type="entry name" value="UDP-Glycosyltransferase/glycogen phosphorylase"/>
    <property type="match status" value="1"/>
</dbReference>
<keyword evidence="4" id="KW-0808">Transferase</keyword>
<dbReference type="InterPro" id="IPR001296">
    <property type="entry name" value="Glyco_trans_1"/>
</dbReference>
<dbReference type="CDD" id="cd03808">
    <property type="entry name" value="GT4_CapM-like"/>
    <property type="match status" value="1"/>
</dbReference>
<dbReference type="EMBL" id="QQBA01000001">
    <property type="protein sequence ID" value="RDI58367.1"/>
    <property type="molecule type" value="Genomic_DNA"/>
</dbReference>
<evidence type="ECO:0000313" key="3">
    <source>
        <dbReference type="EMBL" id="RDI58367.1"/>
    </source>
</evidence>
<evidence type="ECO:0000313" key="5">
    <source>
        <dbReference type="Proteomes" id="UP000254518"/>
    </source>
</evidence>
<dbReference type="EMBL" id="VLKX01000001">
    <property type="protein sequence ID" value="TWI52152.1"/>
    <property type="molecule type" value="Genomic_DNA"/>
</dbReference>
<name>A0A562Q5Z1_9FLAO</name>
<reference evidence="4 6" key="1">
    <citation type="journal article" date="2015" name="Stand. Genomic Sci.">
        <title>Genomic Encyclopedia of Bacterial and Archaeal Type Strains, Phase III: the genomes of soil and plant-associated and newly described type strains.</title>
        <authorList>
            <person name="Whitman W.B."/>
            <person name="Woyke T."/>
            <person name="Klenk H.P."/>
            <person name="Zhou Y."/>
            <person name="Lilburn T.G."/>
            <person name="Beck B.J."/>
            <person name="De Vos P."/>
            <person name="Vandamme P."/>
            <person name="Eisen J.A."/>
            <person name="Garrity G."/>
            <person name="Hugenholtz P."/>
            <person name="Kyrpides N.C."/>
        </authorList>
    </citation>
    <scope>NUCLEOTIDE SEQUENCE [LARGE SCALE GENOMIC DNA]</scope>
    <source>
        <strain evidence="4 6">CGMCC 1.5380</strain>
    </source>
</reference>
<evidence type="ECO:0000259" key="2">
    <source>
        <dbReference type="Pfam" id="PF13439"/>
    </source>
</evidence>
<accession>A0A562Q5Z1</accession>
<dbReference type="Gene3D" id="3.40.50.2000">
    <property type="entry name" value="Glycogen Phosphorylase B"/>
    <property type="match status" value="2"/>
</dbReference>
<keyword evidence="5" id="KW-1185">Reference proteome</keyword>
<evidence type="ECO:0000313" key="4">
    <source>
        <dbReference type="EMBL" id="TWI52152.1"/>
    </source>
</evidence>
<dbReference type="RefSeq" id="WP_114753075.1">
    <property type="nucleotide sequence ID" value="NZ_QQBA01000001.1"/>
</dbReference>
<dbReference type="AlphaFoldDB" id="A0A562Q5Z1"/>
<organism evidence="4 6">
    <name type="scientific">Flavobacterium glaciei</name>
    <dbReference type="NCBI Taxonomy" id="386300"/>
    <lineage>
        <taxon>Bacteria</taxon>
        <taxon>Pseudomonadati</taxon>
        <taxon>Bacteroidota</taxon>
        <taxon>Flavobacteriia</taxon>
        <taxon>Flavobacteriales</taxon>
        <taxon>Flavobacteriaceae</taxon>
        <taxon>Flavobacterium</taxon>
    </lineage>
</organism>
<dbReference type="InterPro" id="IPR028098">
    <property type="entry name" value="Glyco_trans_4-like_N"/>
</dbReference>
<feature type="domain" description="Glycosyl transferase family 1" evidence="1">
    <location>
        <begin position="189"/>
        <end position="351"/>
    </location>
</feature>
<dbReference type="Pfam" id="PF00534">
    <property type="entry name" value="Glycos_transf_1"/>
    <property type="match status" value="1"/>
</dbReference>
<dbReference type="PANTHER" id="PTHR12526">
    <property type="entry name" value="GLYCOSYLTRANSFERASE"/>
    <property type="match status" value="1"/>
</dbReference>
<comment type="caution">
    <text evidence="4">The sequence shown here is derived from an EMBL/GenBank/DDBJ whole genome shotgun (WGS) entry which is preliminary data.</text>
</comment>